<keyword evidence="3" id="KW-1185">Reference proteome</keyword>
<name>A0A850R1I0_9LACO</name>
<reference evidence="2 3" key="1">
    <citation type="submission" date="2020-06" db="EMBL/GenBank/DDBJ databases">
        <authorList>
            <person name="Kang J."/>
        </authorList>
    </citation>
    <scope>NUCLEOTIDE SEQUENCE [LARGE SCALE GENOMIC DNA]</scope>
    <source>
        <strain evidence="2 3">DCY120</strain>
    </source>
</reference>
<protein>
    <submittedName>
        <fullName evidence="2">YcaO-like family protein</fullName>
    </submittedName>
</protein>
<gene>
    <name evidence="2" type="ORF">HU830_06395</name>
</gene>
<dbReference type="RefSeq" id="WP_176942942.1">
    <property type="nucleotide sequence ID" value="NZ_JABZEC010000005.1"/>
</dbReference>
<dbReference type="Gene3D" id="3.30.40.250">
    <property type="match status" value="1"/>
</dbReference>
<dbReference type="Gene3D" id="3.30.1330.230">
    <property type="match status" value="1"/>
</dbReference>
<dbReference type="Proteomes" id="UP000563523">
    <property type="component" value="Unassembled WGS sequence"/>
</dbReference>
<dbReference type="AlphaFoldDB" id="A0A850R1I0"/>
<dbReference type="Pfam" id="PF02624">
    <property type="entry name" value="YcaO"/>
    <property type="match status" value="1"/>
</dbReference>
<dbReference type="InterPro" id="IPR003776">
    <property type="entry name" value="YcaO-like_dom"/>
</dbReference>
<evidence type="ECO:0000259" key="1">
    <source>
        <dbReference type="Pfam" id="PF02624"/>
    </source>
</evidence>
<sequence>MYLNNKLFTNVEFYYYRSTFRKQLNETIVSSKNITNLIGHGVSTSCTQSLLSGISEFNERVPLFEKKGPNLIGIRLTTKEVVAVDSSKVYFGNSEYGDSSGVASFSDSKHALKKALLEFYERQSFIFHWINQESGKSLEKSDLGSSLITSTYYKMMEKTFNEISIAEISIFKGVHVIFIMGISSKMKAVGLGSSDNLQSAIANALREACEGLAGRDPLKISWNKNIAIFDKNSNEEAYLKLSPQKLKRIYAFLFKVSPKIPVVNKRTNTTDFWECLSINENMHHIHIIAVAIMTKDPRIKEFKIITSFGGYSHMYPPKIPEQERDSYLIDKALNKQCFDPIPFP</sequence>
<proteinExistence type="predicted"/>
<dbReference type="EMBL" id="JABZEC010000005">
    <property type="protein sequence ID" value="NVY96783.1"/>
    <property type="molecule type" value="Genomic_DNA"/>
</dbReference>
<feature type="domain" description="YcaO" evidence="1">
    <location>
        <begin position="73"/>
        <end position="296"/>
    </location>
</feature>
<evidence type="ECO:0000313" key="2">
    <source>
        <dbReference type="EMBL" id="NVY96783.1"/>
    </source>
</evidence>
<evidence type="ECO:0000313" key="3">
    <source>
        <dbReference type="Proteomes" id="UP000563523"/>
    </source>
</evidence>
<organism evidence="2 3">
    <name type="scientific">Bombilactobacillus apium</name>
    <dbReference type="NCBI Taxonomy" id="2675299"/>
    <lineage>
        <taxon>Bacteria</taxon>
        <taxon>Bacillati</taxon>
        <taxon>Bacillota</taxon>
        <taxon>Bacilli</taxon>
        <taxon>Lactobacillales</taxon>
        <taxon>Lactobacillaceae</taxon>
        <taxon>Bombilactobacillus</taxon>
    </lineage>
</organism>
<accession>A0A850R1I0</accession>
<dbReference type="Gene3D" id="3.30.160.660">
    <property type="match status" value="1"/>
</dbReference>
<comment type="caution">
    <text evidence="2">The sequence shown here is derived from an EMBL/GenBank/DDBJ whole genome shotgun (WGS) entry which is preliminary data.</text>
</comment>